<keyword evidence="2" id="KW-1185">Reference proteome</keyword>
<dbReference type="InterPro" id="IPR052895">
    <property type="entry name" value="HetReg/Transcr_Mod"/>
</dbReference>
<proteinExistence type="predicted"/>
<reference evidence="1" key="2">
    <citation type="submission" date="2023-06" db="EMBL/GenBank/DDBJ databases">
        <authorList>
            <consortium name="Lawrence Berkeley National Laboratory"/>
            <person name="Haridas S."/>
            <person name="Hensen N."/>
            <person name="Bonometti L."/>
            <person name="Westerberg I."/>
            <person name="Brannstrom I.O."/>
            <person name="Guillou S."/>
            <person name="Cros-Aarteil S."/>
            <person name="Calhoun S."/>
            <person name="Kuo A."/>
            <person name="Mondo S."/>
            <person name="Pangilinan J."/>
            <person name="Riley R."/>
            <person name="Labutti K."/>
            <person name="Andreopoulos B."/>
            <person name="Lipzen A."/>
            <person name="Chen C."/>
            <person name="Yanf M."/>
            <person name="Daum C."/>
            <person name="Ng V."/>
            <person name="Clum A."/>
            <person name="Steindorff A."/>
            <person name="Ohm R."/>
            <person name="Martin F."/>
            <person name="Silar P."/>
            <person name="Natvig D."/>
            <person name="Lalanne C."/>
            <person name="Gautier V."/>
            <person name="Ament-Velasquez S.L."/>
            <person name="Kruys A."/>
            <person name="Hutchinson M.I."/>
            <person name="Powell A.J."/>
            <person name="Barry K."/>
            <person name="Miller A.N."/>
            <person name="Grigoriev I.V."/>
            <person name="Debuchy R."/>
            <person name="Gladieux P."/>
            <person name="Thoren M.H."/>
            <person name="Johannesson H."/>
        </authorList>
    </citation>
    <scope>NUCLEOTIDE SEQUENCE</scope>
    <source>
        <strain evidence="1">CBS 958.72</strain>
    </source>
</reference>
<protein>
    <submittedName>
        <fullName evidence="1">Uncharacterized protein</fullName>
    </submittedName>
</protein>
<dbReference type="PANTHER" id="PTHR24148:SF64">
    <property type="entry name" value="HETEROKARYON INCOMPATIBILITY DOMAIN-CONTAINING PROTEIN"/>
    <property type="match status" value="1"/>
</dbReference>
<dbReference type="PANTHER" id="PTHR24148">
    <property type="entry name" value="ANKYRIN REPEAT DOMAIN-CONTAINING PROTEIN 39 HOMOLOG-RELATED"/>
    <property type="match status" value="1"/>
</dbReference>
<dbReference type="EMBL" id="JAULSN010000002">
    <property type="protein sequence ID" value="KAK3378968.1"/>
    <property type="molecule type" value="Genomic_DNA"/>
</dbReference>
<evidence type="ECO:0000313" key="2">
    <source>
        <dbReference type="Proteomes" id="UP001287356"/>
    </source>
</evidence>
<dbReference type="Proteomes" id="UP001287356">
    <property type="component" value="Unassembled WGS sequence"/>
</dbReference>
<sequence length="289" mass="32788">MSLDPWGRILGRASEKYYTDSRDEIYGTVGLLRRSTLDIQPDYTAPVAEIYKTAMLQHVKAVGRYPVHLWIPNWEVGNDGMFMSHNGWSASGFSSSSWTQPDANTLGYIREYYPTHDYWPSWRECRAHLWDHIEQIPDVPYPKGSSAKSRAFRMPPPRLFYGSDGQIGSEPADTEPGDVLAVFPGCPLPKILRPTENSAYEIVGSYKVCGLTYAEVFLGPVPETHYPMFGVDNYWVVRPLSVEGGERNDGMPLFEFTNTKIGEVRRTDPRMSIEALRARGVPFETFTFL</sequence>
<evidence type="ECO:0000313" key="1">
    <source>
        <dbReference type="EMBL" id="KAK3378968.1"/>
    </source>
</evidence>
<gene>
    <name evidence="1" type="ORF">B0T24DRAFT_589573</name>
</gene>
<dbReference type="Pfam" id="PF26639">
    <property type="entry name" value="Het-6_barrel"/>
    <property type="match status" value="1"/>
</dbReference>
<reference evidence="1" key="1">
    <citation type="journal article" date="2023" name="Mol. Phylogenet. Evol.">
        <title>Genome-scale phylogeny and comparative genomics of the fungal order Sordariales.</title>
        <authorList>
            <person name="Hensen N."/>
            <person name="Bonometti L."/>
            <person name="Westerberg I."/>
            <person name="Brannstrom I.O."/>
            <person name="Guillou S."/>
            <person name="Cros-Aarteil S."/>
            <person name="Calhoun S."/>
            <person name="Haridas S."/>
            <person name="Kuo A."/>
            <person name="Mondo S."/>
            <person name="Pangilinan J."/>
            <person name="Riley R."/>
            <person name="LaButti K."/>
            <person name="Andreopoulos B."/>
            <person name="Lipzen A."/>
            <person name="Chen C."/>
            <person name="Yan M."/>
            <person name="Daum C."/>
            <person name="Ng V."/>
            <person name="Clum A."/>
            <person name="Steindorff A."/>
            <person name="Ohm R.A."/>
            <person name="Martin F."/>
            <person name="Silar P."/>
            <person name="Natvig D.O."/>
            <person name="Lalanne C."/>
            <person name="Gautier V."/>
            <person name="Ament-Velasquez S.L."/>
            <person name="Kruys A."/>
            <person name="Hutchinson M.I."/>
            <person name="Powell A.J."/>
            <person name="Barry K."/>
            <person name="Miller A.N."/>
            <person name="Grigoriev I.V."/>
            <person name="Debuchy R."/>
            <person name="Gladieux P."/>
            <person name="Hiltunen Thoren M."/>
            <person name="Johannesson H."/>
        </authorList>
    </citation>
    <scope>NUCLEOTIDE SEQUENCE</scope>
    <source>
        <strain evidence="1">CBS 958.72</strain>
    </source>
</reference>
<dbReference type="AlphaFoldDB" id="A0AAE0KLK2"/>
<comment type="caution">
    <text evidence="1">The sequence shown here is derived from an EMBL/GenBank/DDBJ whole genome shotgun (WGS) entry which is preliminary data.</text>
</comment>
<name>A0AAE0KLK2_9PEZI</name>
<accession>A0AAE0KLK2</accession>
<organism evidence="1 2">
    <name type="scientific">Lasiosphaeria ovina</name>
    <dbReference type="NCBI Taxonomy" id="92902"/>
    <lineage>
        <taxon>Eukaryota</taxon>
        <taxon>Fungi</taxon>
        <taxon>Dikarya</taxon>
        <taxon>Ascomycota</taxon>
        <taxon>Pezizomycotina</taxon>
        <taxon>Sordariomycetes</taxon>
        <taxon>Sordariomycetidae</taxon>
        <taxon>Sordariales</taxon>
        <taxon>Lasiosphaeriaceae</taxon>
        <taxon>Lasiosphaeria</taxon>
    </lineage>
</organism>